<dbReference type="Pfam" id="PF05133">
    <property type="entry name" value="SPP1_portal"/>
    <property type="match status" value="1"/>
</dbReference>
<organism evidence="1 2">
    <name type="scientific">Acidiphilium iwatense</name>
    <dbReference type="NCBI Taxonomy" id="768198"/>
    <lineage>
        <taxon>Bacteria</taxon>
        <taxon>Pseudomonadati</taxon>
        <taxon>Pseudomonadota</taxon>
        <taxon>Alphaproteobacteria</taxon>
        <taxon>Acetobacterales</taxon>
        <taxon>Acidocellaceae</taxon>
        <taxon>Acidiphilium</taxon>
    </lineage>
</organism>
<accession>A0ABS9DRM6</accession>
<keyword evidence="2" id="KW-1185">Reference proteome</keyword>
<dbReference type="EMBL" id="JAKGBZ010000001">
    <property type="protein sequence ID" value="MCF3945294.1"/>
    <property type="molecule type" value="Genomic_DNA"/>
</dbReference>
<protein>
    <submittedName>
        <fullName evidence="1">Phage portal protein</fullName>
    </submittedName>
</protein>
<dbReference type="Proteomes" id="UP001521209">
    <property type="component" value="Unassembled WGS sequence"/>
</dbReference>
<dbReference type="InterPro" id="IPR021145">
    <property type="entry name" value="Portal_protein_SPP1_Gp6-like"/>
</dbReference>
<evidence type="ECO:0000313" key="2">
    <source>
        <dbReference type="Proteomes" id="UP001521209"/>
    </source>
</evidence>
<sequence length="470" mass="51910">MFETICQTIPADPHLAPRARRLEIYRRVLEGSIYDALPYAFQEERNGAGEYIPLRARRPSVRYGLCRIVVENSVALLFSAGHFPAVECADPATEALLGDIVRESRLNEVMIDAALRGAVGSVAILLRVLRGRLFFSVLETQYMTPAWREDAPDTLASVTERYKVKGAELLAQGYDNVEPEQKYWFQRRWDAGSETWFLPQGIADNAAPEIDRARSVRHDLGFVPIVWIKNLPGGEGVDGACTFRAAIETGIEIDYQLSQAGRGLKYASDPTLLIKEPATTDREMVKGAGNALIVSEKGDAKLLEIGGTASAAVIEYVRTLREMALESVHGNRANADRLSAAQSGRALEMMNQGLIWLADNLRISYGEGGLLLLLRMALRASRRFSLQVMGRDVPKLDAEIRLNLRWPRWYPDSADDRLKDAQAIATLVNAGQISRETAVKTLAAPHGIADVATELDRLAGAEEHSEQEQA</sequence>
<proteinExistence type="predicted"/>
<evidence type="ECO:0000313" key="1">
    <source>
        <dbReference type="EMBL" id="MCF3945294.1"/>
    </source>
</evidence>
<comment type="caution">
    <text evidence="1">The sequence shown here is derived from an EMBL/GenBank/DDBJ whole genome shotgun (WGS) entry which is preliminary data.</text>
</comment>
<dbReference type="RefSeq" id="WP_235702528.1">
    <property type="nucleotide sequence ID" value="NZ_JAKGBZ010000001.1"/>
</dbReference>
<reference evidence="1 2" key="1">
    <citation type="submission" date="2022-01" db="EMBL/GenBank/DDBJ databases">
        <authorList>
            <person name="Won M."/>
            <person name="Kim S.-J."/>
            <person name="Kwon S.-W."/>
        </authorList>
    </citation>
    <scope>NUCLEOTIDE SEQUENCE [LARGE SCALE GENOMIC DNA]</scope>
    <source>
        <strain evidence="1 2">KCTC 23505</strain>
    </source>
</reference>
<gene>
    <name evidence="1" type="ORF">L2A60_01165</name>
</gene>
<name>A0ABS9DRM6_9PROT</name>